<sequence>MITIEGHLFDLQNREDVMLLWMRDDTGRTHLICDRFQPSIYVHGDAAVIDRLTRRLQVLGVLACSPERTERIHFYTGRVMPVVCYTFAKPSFLRTVHRKLYAFFERIEIYHSDVELPTLYLLHRRWIPMARLRLECEWNEQEQRLDLLDGSMLEDAAAIEYPAVPLRTAYLSLAASHRFGLRGNALLLESGAEQIEVPTDNPVRMIHRFNDFFYRNDPDVILSEYGDRTIFPALFKHAKEQKISLQADRITAGDMALNRKIITEGRSYFTYGSMIFRAPSYPLQGRWHIDRHNSFVHRESGLEGVIQLSRLSCIPVQRMARSSTGAAMTMIQTAVALKQNYLVPWQKSHSEEPRSALELLTSDKGGLVYEPDIRETNVRENVIQIDFSQMYPTIMVHHNLSPETVLCSCCAPSYADCDRVPEAHFPVCRRRKGIVPLSLAPILELRRYLKYQKKHAPTAEERERAHQRQDALKWLLVTCFGYLGYRNAKFGRLESHEAVTAFGRQKLLRAKRISEQRGYRVLHAITDCLFLQKESPFDDPTVHPVAGPTGHGQQLQELCDAITAATSVEMSLEGEYSWIVFLSSRQDERLPVANRYFGRFTDGTMKVRGIQVRRRDTPDFLRHVQQQMLDVMATAETIADLRALHPTMDELYRIWKERLYNREIPWRDLLLRRTVSRSVDEYTVDGASSLSLEQLAEMGIELQPGEKVRYLILSKKSRDRRRRYLTEEKAALEEQEGRRPGYDCHAYGESLREAFRELWEHFAPAGYFDELKDGQQRLFLRKRRD</sequence>
<dbReference type="Gene3D" id="1.10.132.60">
    <property type="entry name" value="DNA polymerase family B, C-terminal domain"/>
    <property type="match status" value="1"/>
</dbReference>
<comment type="caution">
    <text evidence="9">The sequence shown here is derived from an EMBL/GenBank/DDBJ whole genome shotgun (WGS) entry which is preliminary data.</text>
</comment>
<dbReference type="InterPro" id="IPR023211">
    <property type="entry name" value="DNA_pol_palm_dom_sf"/>
</dbReference>
<dbReference type="SMART" id="SM00486">
    <property type="entry name" value="POLBc"/>
    <property type="match status" value="1"/>
</dbReference>
<keyword evidence="4" id="KW-0548">Nucleotidyltransferase</keyword>
<dbReference type="InterPro" id="IPR012337">
    <property type="entry name" value="RNaseH-like_sf"/>
</dbReference>
<dbReference type="SUPFAM" id="SSF56672">
    <property type="entry name" value="DNA/RNA polymerases"/>
    <property type="match status" value="1"/>
</dbReference>
<evidence type="ECO:0000256" key="6">
    <source>
        <dbReference type="ARBA" id="ARBA00023125"/>
    </source>
</evidence>
<name>A0A833H183_9LEPT</name>
<evidence type="ECO:0000256" key="5">
    <source>
        <dbReference type="ARBA" id="ARBA00022932"/>
    </source>
</evidence>
<comment type="similarity">
    <text evidence="1">Belongs to the DNA polymerase type-B family.</text>
</comment>
<evidence type="ECO:0000313" key="10">
    <source>
        <dbReference type="Proteomes" id="UP000460298"/>
    </source>
</evidence>
<evidence type="ECO:0000256" key="7">
    <source>
        <dbReference type="ARBA" id="ARBA00049244"/>
    </source>
</evidence>
<organism evidence="9 10">
    <name type="scientific">Leptonema illini</name>
    <dbReference type="NCBI Taxonomy" id="183"/>
    <lineage>
        <taxon>Bacteria</taxon>
        <taxon>Pseudomonadati</taxon>
        <taxon>Spirochaetota</taxon>
        <taxon>Spirochaetia</taxon>
        <taxon>Leptospirales</taxon>
        <taxon>Leptospiraceae</taxon>
        <taxon>Leptonema</taxon>
    </lineage>
</organism>
<dbReference type="SUPFAM" id="SSF53098">
    <property type="entry name" value="Ribonuclease H-like"/>
    <property type="match status" value="1"/>
</dbReference>
<evidence type="ECO:0000256" key="4">
    <source>
        <dbReference type="ARBA" id="ARBA00022695"/>
    </source>
</evidence>
<dbReference type="InterPro" id="IPR006134">
    <property type="entry name" value="DNA-dir_DNA_pol_B_multi_dom"/>
</dbReference>
<dbReference type="PANTHER" id="PTHR10322:SF23">
    <property type="entry name" value="DNA POLYMERASE DELTA CATALYTIC SUBUNIT"/>
    <property type="match status" value="1"/>
</dbReference>
<comment type="catalytic activity">
    <reaction evidence="7">
        <text>DNA(n) + a 2'-deoxyribonucleoside 5'-triphosphate = DNA(n+1) + diphosphate</text>
        <dbReference type="Rhea" id="RHEA:22508"/>
        <dbReference type="Rhea" id="RHEA-COMP:17339"/>
        <dbReference type="Rhea" id="RHEA-COMP:17340"/>
        <dbReference type="ChEBI" id="CHEBI:33019"/>
        <dbReference type="ChEBI" id="CHEBI:61560"/>
        <dbReference type="ChEBI" id="CHEBI:173112"/>
        <dbReference type="EC" id="2.7.7.7"/>
    </reaction>
</comment>
<dbReference type="EMBL" id="WBUI01000010">
    <property type="protein sequence ID" value="KAB2932161.1"/>
    <property type="molecule type" value="Genomic_DNA"/>
</dbReference>
<keyword evidence="5" id="KW-0239">DNA-directed DNA polymerase</keyword>
<dbReference type="InterPro" id="IPR042087">
    <property type="entry name" value="DNA_pol_B_thumb"/>
</dbReference>
<dbReference type="Pfam" id="PF00136">
    <property type="entry name" value="DNA_pol_B"/>
    <property type="match status" value="2"/>
</dbReference>
<keyword evidence="3" id="KW-0808">Transferase</keyword>
<reference evidence="9 10" key="1">
    <citation type="submission" date="2019-10" db="EMBL/GenBank/DDBJ databases">
        <title>Extracellular Electron Transfer in a Candidatus Methanoperedens spp. Enrichment Culture.</title>
        <authorList>
            <person name="Berger S."/>
            <person name="Rangel Shaw D."/>
            <person name="Berben T."/>
            <person name="In 'T Zandt M."/>
            <person name="Frank J."/>
            <person name="Reimann J."/>
            <person name="Jetten M.S.M."/>
            <person name="Welte C.U."/>
        </authorList>
    </citation>
    <scope>NUCLEOTIDE SEQUENCE [LARGE SCALE GENOMIC DNA]</scope>
    <source>
        <strain evidence="9">SB12</strain>
    </source>
</reference>
<keyword evidence="6" id="KW-0238">DNA-binding</keyword>
<dbReference type="Gene3D" id="3.30.420.10">
    <property type="entry name" value="Ribonuclease H-like superfamily/Ribonuclease H"/>
    <property type="match status" value="1"/>
</dbReference>
<evidence type="ECO:0000259" key="8">
    <source>
        <dbReference type="Pfam" id="PF00136"/>
    </source>
</evidence>
<dbReference type="AlphaFoldDB" id="A0A833H183"/>
<protein>
    <recommendedName>
        <fullName evidence="2">DNA-directed DNA polymerase</fullName>
        <ecNumber evidence="2">2.7.7.7</ecNumber>
    </recommendedName>
</protein>
<dbReference type="InterPro" id="IPR006172">
    <property type="entry name" value="DNA-dir_DNA_pol_B"/>
</dbReference>
<dbReference type="Gene3D" id="3.90.1600.10">
    <property type="entry name" value="Palm domain of DNA polymerase"/>
    <property type="match status" value="1"/>
</dbReference>
<dbReference type="GO" id="GO:0006261">
    <property type="term" value="P:DNA-templated DNA replication"/>
    <property type="evidence" value="ECO:0007669"/>
    <property type="project" value="TreeGrafter"/>
</dbReference>
<dbReference type="InterPro" id="IPR050240">
    <property type="entry name" value="DNA_pol_type-B"/>
</dbReference>
<accession>A0A833H183</accession>
<dbReference type="Gene3D" id="1.10.287.690">
    <property type="entry name" value="Helix hairpin bin"/>
    <property type="match status" value="1"/>
</dbReference>
<dbReference type="EC" id="2.7.7.7" evidence="2"/>
<proteinExistence type="inferred from homology"/>
<gene>
    <name evidence="9" type="ORF">F9K24_11195</name>
</gene>
<dbReference type="InterPro" id="IPR036397">
    <property type="entry name" value="RNaseH_sf"/>
</dbReference>
<dbReference type="InterPro" id="IPR043502">
    <property type="entry name" value="DNA/RNA_pol_sf"/>
</dbReference>
<evidence type="ECO:0000256" key="3">
    <source>
        <dbReference type="ARBA" id="ARBA00022679"/>
    </source>
</evidence>
<dbReference type="Proteomes" id="UP000460298">
    <property type="component" value="Unassembled WGS sequence"/>
</dbReference>
<dbReference type="PANTHER" id="PTHR10322">
    <property type="entry name" value="DNA POLYMERASE CATALYTIC SUBUNIT"/>
    <property type="match status" value="1"/>
</dbReference>
<evidence type="ECO:0000256" key="1">
    <source>
        <dbReference type="ARBA" id="ARBA00005755"/>
    </source>
</evidence>
<dbReference type="GO" id="GO:0003887">
    <property type="term" value="F:DNA-directed DNA polymerase activity"/>
    <property type="evidence" value="ECO:0007669"/>
    <property type="project" value="UniProtKB-KW"/>
</dbReference>
<evidence type="ECO:0000313" key="9">
    <source>
        <dbReference type="EMBL" id="KAB2932161.1"/>
    </source>
</evidence>
<dbReference type="GO" id="GO:0000166">
    <property type="term" value="F:nucleotide binding"/>
    <property type="evidence" value="ECO:0007669"/>
    <property type="project" value="InterPro"/>
</dbReference>
<dbReference type="Gene3D" id="3.30.342.10">
    <property type="entry name" value="DNA Polymerase, chain B, domain 1"/>
    <property type="match status" value="1"/>
</dbReference>
<feature type="domain" description="DNA-directed DNA polymerase family B multifunctional" evidence="8">
    <location>
        <begin position="595"/>
        <end position="732"/>
    </location>
</feature>
<dbReference type="GO" id="GO:0003677">
    <property type="term" value="F:DNA binding"/>
    <property type="evidence" value="ECO:0007669"/>
    <property type="project" value="UniProtKB-KW"/>
</dbReference>
<feature type="domain" description="DNA-directed DNA polymerase family B multifunctional" evidence="8">
    <location>
        <begin position="335"/>
        <end position="519"/>
    </location>
</feature>
<evidence type="ECO:0000256" key="2">
    <source>
        <dbReference type="ARBA" id="ARBA00012417"/>
    </source>
</evidence>